<name>A0ABR5F374_9ACTN</name>
<feature type="region of interest" description="Disordered" evidence="5">
    <location>
        <begin position="153"/>
        <end position="179"/>
    </location>
</feature>
<comment type="subunit">
    <text evidence="3">Heterodimer of an alpha and a beta subunit.</text>
</comment>
<dbReference type="InterPro" id="IPR014731">
    <property type="entry name" value="ETF_asu_C"/>
</dbReference>
<comment type="caution">
    <text evidence="7">The sequence shown here is derived from an EMBL/GenBank/DDBJ whole genome shotgun (WGS) entry which is preliminary data.</text>
</comment>
<dbReference type="PANTHER" id="PTHR43153">
    <property type="entry name" value="ELECTRON TRANSFER FLAVOPROTEIN ALPHA"/>
    <property type="match status" value="1"/>
</dbReference>
<evidence type="ECO:0000256" key="5">
    <source>
        <dbReference type="SAM" id="MobiDB-lite"/>
    </source>
</evidence>
<proteinExistence type="inferred from homology"/>
<comment type="function">
    <text evidence="4">The electron transfer flavoprotein serves as a specific electron acceptor for other dehydrogenases. It transfers the electrons to the main respiratory chain via ETF-ubiquinone oxidoreductase (ETF dehydrogenase).</text>
</comment>
<comment type="cofactor">
    <cofactor evidence="1">
        <name>FAD</name>
        <dbReference type="ChEBI" id="CHEBI:57692"/>
    </cofactor>
</comment>
<dbReference type="InterPro" id="IPR014730">
    <property type="entry name" value="ETF_a/b_N"/>
</dbReference>
<sequence length="337" mass="34138">MGDGRFVPGGAVLAVVVARGGVLPLGAEESIAEADGQVLVIGGGAKEAAQAVTGASALWWSDTGPGLRAGALARVLADVLADVPLLLLPASPDGRDLAPRLAAALDRPLLAGAVAVRRDADGVVRAELSRLDDRLLLTVECVRPAVATLLPGVRSVPTAGPRPDPRELPLPPLSPSRSSPVWARDVDVIEVVEPDPATMDLAEAGRVVGGGAGLVPPGSGADQARALFDLLAAVSAALDASTGATRVASDAGWIGYDRQIGTTGVTVDPELYVAFGISGASQHVGGLGSPRHVVSVNVDPSCPMTAMADLGLVTDARALLVELARRFGVPVPEEVRP</sequence>
<dbReference type="SUPFAM" id="SSF52467">
    <property type="entry name" value="DHS-like NAD/FAD-binding domain"/>
    <property type="match status" value="1"/>
</dbReference>
<feature type="domain" description="Electron transfer flavoprotein alpha/beta-subunit N-terminal" evidence="6">
    <location>
        <begin position="12"/>
        <end position="191"/>
    </location>
</feature>
<dbReference type="Pfam" id="PF01012">
    <property type="entry name" value="ETF"/>
    <property type="match status" value="1"/>
</dbReference>
<evidence type="ECO:0000313" key="8">
    <source>
        <dbReference type="Proteomes" id="UP000035425"/>
    </source>
</evidence>
<evidence type="ECO:0000256" key="3">
    <source>
        <dbReference type="ARBA" id="ARBA00011355"/>
    </source>
</evidence>
<dbReference type="SMART" id="SM00893">
    <property type="entry name" value="ETF"/>
    <property type="match status" value="1"/>
</dbReference>
<dbReference type="SUPFAM" id="SSF52402">
    <property type="entry name" value="Adenine nucleotide alpha hydrolases-like"/>
    <property type="match status" value="1"/>
</dbReference>
<dbReference type="Pfam" id="PF00766">
    <property type="entry name" value="ETF_alpha"/>
    <property type="match status" value="1"/>
</dbReference>
<organism evidence="7 8">
    <name type="scientific">Protofrankia coriariae</name>
    <dbReference type="NCBI Taxonomy" id="1562887"/>
    <lineage>
        <taxon>Bacteria</taxon>
        <taxon>Bacillati</taxon>
        <taxon>Actinomycetota</taxon>
        <taxon>Actinomycetes</taxon>
        <taxon>Frankiales</taxon>
        <taxon>Frankiaceae</taxon>
        <taxon>Protofrankia</taxon>
    </lineage>
</organism>
<protein>
    <submittedName>
        <fullName evidence="7">Electron transfer flavoprotein subunit alpha</fullName>
    </submittedName>
</protein>
<evidence type="ECO:0000256" key="2">
    <source>
        <dbReference type="ARBA" id="ARBA00005817"/>
    </source>
</evidence>
<evidence type="ECO:0000256" key="1">
    <source>
        <dbReference type="ARBA" id="ARBA00001974"/>
    </source>
</evidence>
<reference evidence="7 8" key="1">
    <citation type="submission" date="2014-12" db="EMBL/GenBank/DDBJ databases">
        <title>Frankia sp. BMG5.1 draft genome.</title>
        <authorList>
            <person name="Gtari M."/>
            <person name="Ghodhbane-Gtari F."/>
            <person name="Nouioui I."/>
            <person name="Ktari A."/>
            <person name="Hezbri K."/>
            <person name="Mimouni W."/>
            <person name="Sbissi I."/>
            <person name="Ayari A."/>
            <person name="Yamanaka T."/>
            <person name="Normand P."/>
            <person name="Tisa L.S."/>
            <person name="Boudabous A."/>
        </authorList>
    </citation>
    <scope>NUCLEOTIDE SEQUENCE [LARGE SCALE GENOMIC DNA]</scope>
    <source>
        <strain evidence="7 8">BMG5.1</strain>
    </source>
</reference>
<dbReference type="Gene3D" id="3.40.50.1220">
    <property type="entry name" value="TPP-binding domain"/>
    <property type="match status" value="1"/>
</dbReference>
<evidence type="ECO:0000256" key="4">
    <source>
        <dbReference type="ARBA" id="ARBA00025649"/>
    </source>
</evidence>
<dbReference type="InterPro" id="IPR001308">
    <property type="entry name" value="ETF_a/FixB"/>
</dbReference>
<evidence type="ECO:0000313" key="7">
    <source>
        <dbReference type="EMBL" id="KLL11168.1"/>
    </source>
</evidence>
<comment type="similarity">
    <text evidence="2">Belongs to the ETF alpha-subunit/FixB family.</text>
</comment>
<dbReference type="Gene3D" id="3.40.50.620">
    <property type="entry name" value="HUPs"/>
    <property type="match status" value="1"/>
</dbReference>
<dbReference type="InterPro" id="IPR029035">
    <property type="entry name" value="DHS-like_NAD/FAD-binding_dom"/>
</dbReference>
<gene>
    <name evidence="7" type="ORF">FrCorBMG51_13015</name>
</gene>
<evidence type="ECO:0000259" key="6">
    <source>
        <dbReference type="SMART" id="SM00893"/>
    </source>
</evidence>
<dbReference type="NCBIfam" id="NF038209">
    <property type="entry name" value="mft_etfA"/>
    <property type="match status" value="1"/>
</dbReference>
<dbReference type="InterPro" id="IPR014729">
    <property type="entry name" value="Rossmann-like_a/b/a_fold"/>
</dbReference>
<dbReference type="EMBL" id="JWIO01000018">
    <property type="protein sequence ID" value="KLL11168.1"/>
    <property type="molecule type" value="Genomic_DNA"/>
</dbReference>
<dbReference type="PANTHER" id="PTHR43153:SF1">
    <property type="entry name" value="ELECTRON TRANSFER FLAVOPROTEIN SUBUNIT ALPHA, MITOCHONDRIAL"/>
    <property type="match status" value="1"/>
</dbReference>
<keyword evidence="8" id="KW-1185">Reference proteome</keyword>
<accession>A0ABR5F374</accession>
<dbReference type="Proteomes" id="UP000035425">
    <property type="component" value="Unassembled WGS sequence"/>
</dbReference>